<evidence type="ECO:0000313" key="3">
    <source>
        <dbReference type="EMBL" id="KGO05416.1"/>
    </source>
</evidence>
<keyword evidence="4" id="KW-1185">Reference proteome</keyword>
<comment type="caution">
    <text evidence="3">The sequence shown here is derived from an EMBL/GenBank/DDBJ whole genome shotgun (WGS) entry which is preliminary data.</text>
</comment>
<feature type="chain" id="PRO_5001999132" description="Ig-like domain-containing protein" evidence="1">
    <location>
        <begin position="21"/>
        <end position="1275"/>
    </location>
</feature>
<dbReference type="KEGG" id="ddo:I597_2505"/>
<protein>
    <recommendedName>
        <fullName evidence="2">Ig-like domain-containing protein</fullName>
    </recommendedName>
</protein>
<keyword evidence="1" id="KW-0732">Signal</keyword>
<dbReference type="RefSeq" id="WP_035324494.1">
    <property type="nucleotide sequence ID" value="NZ_CP015125.1"/>
</dbReference>
<dbReference type="Proteomes" id="UP000030140">
    <property type="component" value="Unassembled WGS sequence"/>
</dbReference>
<dbReference type="Pfam" id="PF19081">
    <property type="entry name" value="Ig_7"/>
    <property type="match status" value="1"/>
</dbReference>
<dbReference type="AlphaFoldDB" id="A0A0A2GT02"/>
<accession>A0A0A2GT02</accession>
<dbReference type="InterPro" id="IPR044023">
    <property type="entry name" value="Ig_7"/>
</dbReference>
<dbReference type="EMBL" id="JSAQ01000001">
    <property type="protein sequence ID" value="KGO05416.1"/>
    <property type="molecule type" value="Genomic_DNA"/>
</dbReference>
<feature type="signal peptide" evidence="1">
    <location>
        <begin position="1"/>
        <end position="20"/>
    </location>
</feature>
<reference evidence="3 4" key="1">
    <citation type="submission" date="2014-10" db="EMBL/GenBank/DDBJ databases">
        <title>Draft genome sequence of the proteorhodopsin-containing marine bacterium Dokdonia donghaensis.</title>
        <authorList>
            <person name="Gomez-Consarnau L."/>
            <person name="Gonzalez J.M."/>
            <person name="Riedel T."/>
            <person name="Jaenicke S."/>
            <person name="Wagner-Doebler I."/>
            <person name="Fuhrman J.A."/>
        </authorList>
    </citation>
    <scope>NUCLEOTIDE SEQUENCE [LARGE SCALE GENOMIC DNA]</scope>
    <source>
        <strain evidence="3 4">DSW-1</strain>
    </source>
</reference>
<feature type="domain" description="Ig-like" evidence="2">
    <location>
        <begin position="1100"/>
        <end position="1175"/>
    </location>
</feature>
<organism evidence="3 4">
    <name type="scientific">Dokdonia donghaensis DSW-1</name>
    <dbReference type="NCBI Taxonomy" id="1300343"/>
    <lineage>
        <taxon>Bacteria</taxon>
        <taxon>Pseudomonadati</taxon>
        <taxon>Bacteroidota</taxon>
        <taxon>Flavobacteriia</taxon>
        <taxon>Flavobacteriales</taxon>
        <taxon>Flavobacteriaceae</taxon>
        <taxon>Dokdonia</taxon>
    </lineage>
</organism>
<sequence>MGKLYLFLIFFVTVATTTFAQCGDTETFTVCDMTVVDGDSNGTPDGIINLYEEFSTLSGTTITAADGMWFDPNFNFALDVVTGDLYLWDLDSSSELDTDYQFEFLSGTSGCPDDVQYLFNVVLGPYSGTVANTMDGAINLQVCQPAPPAECMQFTEIDLFQTMLSNPSPHSNGEWTYTGSSANFVSISGNRFLNVNIPYQEGPPLVDEETFELVYTVPGITPCDAEQSTTVTVSVVREPFAGFANQFNICDTELIAGNYDGDIDLLEDEFLVNENIEGIWLDATDPTGEISGPGDSVINLAQVYADLVLSNPRFGSQTYEYQYFVESRSTVCNDATSTIGFTFYESVRPFSQNENEATFCTTDETLGSVNLYDYVEFTTENGVLYDYPNNDYTNWTLVSGPSDLGLVSNTGDIATTTEDPEYTSQGTIDLSSLDPLTASGTYVFEFTVDEEYNAEAIEEQIFEIPDGCSSEINEDHPCDTQTAQITIIITNPNYAGEDTADLEFCENEETLTLTDLLETDGVQTVYVGQDGVWTDTATSTVVDNNFVIPEITGGSQTFDFVYNTTTSASDCTDSATLSFTIYEQYNAGDDTLLDICANSEEVDLFTLLEGSPDTNGTWTGPDGYTTTDNVANYDPATNAAGDYVYTVPSNESCDEDMATLSITLLEFLYAGEDTAGVEICDVDAESPINLINLLDTNATDTIYEGTQGVWTDTVSGDEVANPFLYAEIDGQATFNFTYTTTSDDGCIDSATLEFTIFESVSPGADAIYETCAVDDVVNLFDFLEGTPATAGTWTGPDGYITTDNEAIFDPTINAEGNYVYTAPANGVCAALSATVTVFFFENNYPGENTTGVTICDEAGFVSLISLLETNGIEVIYSGPLGEFTDAVTGEVVDNFFFFPEIDGEQDFSFVYATTTENGCDAQATLDFTVFEQEDPGITSSIVLCQDDAPLDLFLSLSGTPDTTGTWTGPGGYVSSSSEAILDPMIALDGDYIYTIAATDVCPEAFAWVNVTVNGIANAGEDLDTFVCPGNYTLSLFDFLSDGADVTGQFINLDTSLTIEDGLLSIGDFEPGTFSYMYLVENDNCGDDDATITFTITAINTPSVADPETFCVNDNQTLGDILVTGAAVYNWYAFAEAGSPLPLSTLLENNVTYYVAAIDENDCESERVSYLADILPLADGRCQQEISDGVSDNGDGQNDFLDLGTYPDLYPNFDIQIFNRYGTIVYRGNKNTPAFDGSANTGSALGDQLPTGVYFYILYPNDSETEPIDGNFYLSR</sequence>
<dbReference type="Pfam" id="PF13585">
    <property type="entry name" value="CHU_C"/>
    <property type="match status" value="1"/>
</dbReference>
<gene>
    <name evidence="3" type="ORF">NV36_00185</name>
</gene>
<evidence type="ECO:0000313" key="4">
    <source>
        <dbReference type="Proteomes" id="UP000030140"/>
    </source>
</evidence>
<evidence type="ECO:0000256" key="1">
    <source>
        <dbReference type="SAM" id="SignalP"/>
    </source>
</evidence>
<evidence type="ECO:0000259" key="2">
    <source>
        <dbReference type="Pfam" id="PF19081"/>
    </source>
</evidence>
<proteinExistence type="predicted"/>
<dbReference type="OrthoDB" id="1236981at2"/>
<name>A0A0A2GT02_9FLAO</name>
<dbReference type="PATRIC" id="fig|1300343.5.peg.2531"/>